<comment type="subcellular location">
    <subcellularLocation>
        <location evidence="1">Membrane</location>
    </subcellularLocation>
</comment>
<name>A0AAF5HYI3_STRER</name>
<evidence type="ECO:0000256" key="2">
    <source>
        <dbReference type="ARBA" id="ARBA00022692"/>
    </source>
</evidence>
<accession>A0AAF5HYI3</accession>
<proteinExistence type="predicted"/>
<feature type="transmembrane region" description="Helical" evidence="5">
    <location>
        <begin position="105"/>
        <end position="126"/>
    </location>
</feature>
<organism evidence="7 8">
    <name type="scientific">Strongyloides stercoralis</name>
    <name type="common">Threadworm</name>
    <dbReference type="NCBI Taxonomy" id="6248"/>
    <lineage>
        <taxon>Eukaryota</taxon>
        <taxon>Metazoa</taxon>
        <taxon>Ecdysozoa</taxon>
        <taxon>Nematoda</taxon>
        <taxon>Chromadorea</taxon>
        <taxon>Rhabditida</taxon>
        <taxon>Tylenchina</taxon>
        <taxon>Panagrolaimomorpha</taxon>
        <taxon>Strongyloidoidea</taxon>
        <taxon>Strongyloididae</taxon>
        <taxon>Strongyloides</taxon>
    </lineage>
</organism>
<keyword evidence="2 5" id="KW-0812">Transmembrane</keyword>
<feature type="transmembrane region" description="Helical" evidence="5">
    <location>
        <begin position="313"/>
        <end position="332"/>
    </location>
</feature>
<evidence type="ECO:0000256" key="5">
    <source>
        <dbReference type="SAM" id="Phobius"/>
    </source>
</evidence>
<evidence type="ECO:0000256" key="4">
    <source>
        <dbReference type="ARBA" id="ARBA00023136"/>
    </source>
</evidence>
<reference evidence="8" key="1">
    <citation type="submission" date="2024-02" db="UniProtKB">
        <authorList>
            <consortium name="WormBaseParasite"/>
        </authorList>
    </citation>
    <scope>IDENTIFICATION</scope>
</reference>
<dbReference type="Gene3D" id="1.20.1070.10">
    <property type="entry name" value="Rhodopsin 7-helix transmembrane proteins"/>
    <property type="match status" value="1"/>
</dbReference>
<sequence length="572" mass="65023">MMLSDETTSTAPSYYNVSNDTSIILLSEPGIIPFLPNVVNFIAPNATECVCQDLQIQDYTATYEWFNFILIILALPSLSVFGVITNFINLYIYSRHNMQNSANTYLLFLGFSDFLVIVTGLFIFWIDSARSYIQQLARGPYTTVYTLPFGYMAQTCSIYFTVAAAVDCYVKVCWKHFAEKYCTVTTARKICASVTLGSILYNSLRFPQFNLRSCLHAGSQEVVIEICPTTLFFTINTIYNIYMYMVLMTLLPFMLLLVLNAFIVVKQSMKSDNGQIQKLSTSEDVLSANSNNQTITIVNRKVEKEENAGDDTVTMIMVVVLFLCCNTLALIVNLIETFFEPDPLLLNFLSDASNFLVIFNSSVNCVIYIIFNKEYREEFFNLFISLNNYCCKKSSCNECPSNNIIIKDTKLMLSQEVSSTEEKSEVSSPIWKLQTLSNELVQNNYNAYNNKWNEDLTKKSKYTSYNPQNYEFLLADNDFEADSGLGGDLNGELQNNLDLYLKSTANQKFLQNPSITLPIKAFSSSSHNYIKHSLNNSHKNDEFSKKKNIPTHTEYNENKSNHRVISVAMTSL</sequence>
<dbReference type="PANTHER" id="PTHR47632">
    <property type="entry name" value="FMRFAMIDE PEPTIDE RECEPTOR FAMILY-RELATED"/>
    <property type="match status" value="1"/>
</dbReference>
<keyword evidence="3 5" id="KW-1133">Transmembrane helix</keyword>
<dbReference type="PRINTS" id="PR00237">
    <property type="entry name" value="GPCRRHODOPSN"/>
</dbReference>
<feature type="domain" description="G-protein coupled receptors family 1 profile" evidence="6">
    <location>
        <begin position="85"/>
        <end position="368"/>
    </location>
</feature>
<dbReference type="PROSITE" id="PS50262">
    <property type="entry name" value="G_PROTEIN_RECEP_F1_2"/>
    <property type="match status" value="1"/>
</dbReference>
<feature type="transmembrane region" description="Helical" evidence="5">
    <location>
        <begin position="352"/>
        <end position="371"/>
    </location>
</feature>
<evidence type="ECO:0000313" key="8">
    <source>
        <dbReference type="WBParaSite" id="TCONS_00002793.p1"/>
    </source>
</evidence>
<protein>
    <submittedName>
        <fullName evidence="8">G_PROTEIN_RECEP_F1_2 domain-containing protein</fullName>
    </submittedName>
</protein>
<dbReference type="InterPro" id="IPR017452">
    <property type="entry name" value="GPCR_Rhodpsn_7TM"/>
</dbReference>
<evidence type="ECO:0000256" key="1">
    <source>
        <dbReference type="ARBA" id="ARBA00004370"/>
    </source>
</evidence>
<dbReference type="CDD" id="cd14978">
    <property type="entry name" value="7tmA_FMRFamide_R-like"/>
    <property type="match status" value="1"/>
</dbReference>
<dbReference type="GO" id="GO:0016020">
    <property type="term" value="C:membrane"/>
    <property type="evidence" value="ECO:0007669"/>
    <property type="project" value="UniProtKB-SubCell"/>
</dbReference>
<evidence type="ECO:0000256" key="3">
    <source>
        <dbReference type="ARBA" id="ARBA00022989"/>
    </source>
</evidence>
<dbReference type="WBParaSite" id="TCONS_00002793.p1">
    <property type="protein sequence ID" value="TCONS_00002793.p1"/>
    <property type="gene ID" value="XLOC_002596"/>
</dbReference>
<keyword evidence="7" id="KW-1185">Reference proteome</keyword>
<keyword evidence="4 5" id="KW-0472">Membrane</keyword>
<dbReference type="InterPro" id="IPR000276">
    <property type="entry name" value="GPCR_Rhodpsn"/>
</dbReference>
<evidence type="ECO:0000259" key="6">
    <source>
        <dbReference type="PROSITE" id="PS50262"/>
    </source>
</evidence>
<dbReference type="GO" id="GO:0004930">
    <property type="term" value="F:G protein-coupled receptor activity"/>
    <property type="evidence" value="ECO:0007669"/>
    <property type="project" value="InterPro"/>
</dbReference>
<dbReference type="InterPro" id="IPR053326">
    <property type="entry name" value="GPCR1-like"/>
</dbReference>
<dbReference type="PANTHER" id="PTHR47632:SF4">
    <property type="entry name" value="G-PROTEIN COUPLED RECEPTORS FAMILY 1 PROFILE DOMAIN-CONTAINING PROTEIN"/>
    <property type="match status" value="1"/>
</dbReference>
<dbReference type="SUPFAM" id="SSF81321">
    <property type="entry name" value="Family A G protein-coupled receptor-like"/>
    <property type="match status" value="1"/>
</dbReference>
<feature type="transmembrane region" description="Helical" evidence="5">
    <location>
        <begin position="241"/>
        <end position="265"/>
    </location>
</feature>
<dbReference type="AlphaFoldDB" id="A0AAF5HYI3"/>
<dbReference type="Pfam" id="PF00001">
    <property type="entry name" value="7tm_1"/>
    <property type="match status" value="1"/>
</dbReference>
<dbReference type="Proteomes" id="UP000035681">
    <property type="component" value="Unplaced"/>
</dbReference>
<feature type="transmembrane region" description="Helical" evidence="5">
    <location>
        <begin position="68"/>
        <end position="93"/>
    </location>
</feature>
<evidence type="ECO:0000313" key="7">
    <source>
        <dbReference type="Proteomes" id="UP000035681"/>
    </source>
</evidence>